<evidence type="ECO:0000256" key="4">
    <source>
        <dbReference type="ARBA" id="ARBA00011245"/>
    </source>
</evidence>
<evidence type="ECO:0000313" key="19">
    <source>
        <dbReference type="Proteomes" id="UP000308652"/>
    </source>
</evidence>
<dbReference type="Gene3D" id="3.50.50.60">
    <property type="entry name" value="FAD/NAD(P)-binding domain"/>
    <property type="match status" value="1"/>
</dbReference>
<evidence type="ECO:0000256" key="10">
    <source>
        <dbReference type="ARBA" id="ARBA00033986"/>
    </source>
</evidence>
<dbReference type="PANTHER" id="PTHR11552:SF147">
    <property type="entry name" value="CHOLINE DEHYDROGENASE, MITOCHONDRIAL"/>
    <property type="match status" value="1"/>
</dbReference>
<comment type="function">
    <text evidence="9">Catalyzes the single-oxidation or sequential double oxidation reaction of carbohydrates primarily at carbon-2 and/or carbon-3 with the concomitant reduction of the flavin. The enzyme exhibits a broad sugar substrate specificity, oxidizing different aldopyranoses to the corresponding C-1, C-2, C-3 or C-1,2, C-2,3 and C-3,4 (di)dehydro sugars with substrate-specific regioselectivity. Accepts only a narrow range of electron acceptors such as substituted benzoquinones and complexed metal ions and reacts extremely slowly with O(2) as acceptor. May play a role in the natural recycling of plant matter by oxidizing all major monosaccharides in lignocellulose and by reducing quinone compounds or reactive radical species generated during lignin depolymerization.</text>
</comment>
<comment type="catalytic activity">
    <reaction evidence="14">
        <text>a pyranoside + acceptor = a pyranosid-3,4-diulose + reduced acceptor.</text>
        <dbReference type="EC" id="1.1.99.29"/>
    </reaction>
</comment>
<dbReference type="AlphaFoldDB" id="A0A5C3LMN8"/>
<dbReference type="GO" id="GO:0050660">
    <property type="term" value="F:flavin adenine dinucleotide binding"/>
    <property type="evidence" value="ECO:0007669"/>
    <property type="project" value="InterPro"/>
</dbReference>
<keyword evidence="7" id="KW-0285">Flavoprotein</keyword>
<dbReference type="EMBL" id="ML213652">
    <property type="protein sequence ID" value="TFK33226.1"/>
    <property type="molecule type" value="Genomic_DNA"/>
</dbReference>
<dbReference type="SUPFAM" id="SSF51905">
    <property type="entry name" value="FAD/NAD(P)-binding domain"/>
    <property type="match status" value="1"/>
</dbReference>
<reference evidence="18 19" key="1">
    <citation type="journal article" date="2019" name="Nat. Ecol. Evol.">
        <title>Megaphylogeny resolves global patterns of mushroom evolution.</title>
        <authorList>
            <person name="Varga T."/>
            <person name="Krizsan K."/>
            <person name="Foldi C."/>
            <person name="Dima B."/>
            <person name="Sanchez-Garcia M."/>
            <person name="Sanchez-Ramirez S."/>
            <person name="Szollosi G.J."/>
            <person name="Szarkandi J.G."/>
            <person name="Papp V."/>
            <person name="Albert L."/>
            <person name="Andreopoulos W."/>
            <person name="Angelini C."/>
            <person name="Antonin V."/>
            <person name="Barry K.W."/>
            <person name="Bougher N.L."/>
            <person name="Buchanan P."/>
            <person name="Buyck B."/>
            <person name="Bense V."/>
            <person name="Catcheside P."/>
            <person name="Chovatia M."/>
            <person name="Cooper J."/>
            <person name="Damon W."/>
            <person name="Desjardin D."/>
            <person name="Finy P."/>
            <person name="Geml J."/>
            <person name="Haridas S."/>
            <person name="Hughes K."/>
            <person name="Justo A."/>
            <person name="Karasinski D."/>
            <person name="Kautmanova I."/>
            <person name="Kiss B."/>
            <person name="Kocsube S."/>
            <person name="Kotiranta H."/>
            <person name="LaButti K.M."/>
            <person name="Lechner B.E."/>
            <person name="Liimatainen K."/>
            <person name="Lipzen A."/>
            <person name="Lukacs Z."/>
            <person name="Mihaltcheva S."/>
            <person name="Morgado L.N."/>
            <person name="Niskanen T."/>
            <person name="Noordeloos M.E."/>
            <person name="Ohm R.A."/>
            <person name="Ortiz-Santana B."/>
            <person name="Ovrebo C."/>
            <person name="Racz N."/>
            <person name="Riley R."/>
            <person name="Savchenko A."/>
            <person name="Shiryaev A."/>
            <person name="Soop K."/>
            <person name="Spirin V."/>
            <person name="Szebenyi C."/>
            <person name="Tomsovsky M."/>
            <person name="Tulloss R.E."/>
            <person name="Uehling J."/>
            <person name="Grigoriev I.V."/>
            <person name="Vagvolgyi C."/>
            <person name="Papp T."/>
            <person name="Martin F.M."/>
            <person name="Miettinen O."/>
            <person name="Hibbett D.S."/>
            <person name="Nagy L.G."/>
        </authorList>
    </citation>
    <scope>NUCLEOTIDE SEQUENCE [LARGE SCALE GENOMIC DNA]</scope>
    <source>
        <strain evidence="18 19">CBS 166.37</strain>
    </source>
</reference>
<protein>
    <recommendedName>
        <fullName evidence="5">pyranose dehydrogenase (acceptor)</fullName>
        <ecNumber evidence="5">1.1.99.29</ecNumber>
    </recommendedName>
</protein>
<feature type="active site" description="Proton acceptor" evidence="15">
    <location>
        <position position="635"/>
    </location>
</feature>
<comment type="catalytic activity">
    <reaction evidence="12">
        <text>pyranose + acceptor = pyranos-3-ulose + reduced acceptor.</text>
        <dbReference type="EC" id="1.1.99.29"/>
    </reaction>
</comment>
<keyword evidence="8 16" id="KW-0274">FAD</keyword>
<feature type="binding site" evidence="16">
    <location>
        <position position="309"/>
    </location>
    <ligand>
        <name>FAD</name>
        <dbReference type="ChEBI" id="CHEBI:57692"/>
    </ligand>
</feature>
<comment type="catalytic activity">
    <reaction evidence="10">
        <text>pyranose + acceptor = pyranos-2-ulose + reduced acceptor.</text>
        <dbReference type="EC" id="1.1.99.29"/>
    </reaction>
</comment>
<dbReference type="InterPro" id="IPR012132">
    <property type="entry name" value="GMC_OxRdtase"/>
</dbReference>
<evidence type="ECO:0000256" key="15">
    <source>
        <dbReference type="PIRSR" id="PIRSR000137-1"/>
    </source>
</evidence>
<keyword evidence="6" id="KW-0964">Secreted</keyword>
<organism evidence="18 19">
    <name type="scientific">Crucibulum laeve</name>
    <dbReference type="NCBI Taxonomy" id="68775"/>
    <lineage>
        <taxon>Eukaryota</taxon>
        <taxon>Fungi</taxon>
        <taxon>Dikarya</taxon>
        <taxon>Basidiomycota</taxon>
        <taxon>Agaricomycotina</taxon>
        <taxon>Agaricomycetes</taxon>
        <taxon>Agaricomycetidae</taxon>
        <taxon>Agaricales</taxon>
        <taxon>Agaricineae</taxon>
        <taxon>Nidulariaceae</taxon>
        <taxon>Crucibulum</taxon>
    </lineage>
</organism>
<evidence type="ECO:0000313" key="18">
    <source>
        <dbReference type="EMBL" id="TFK33226.1"/>
    </source>
</evidence>
<dbReference type="PANTHER" id="PTHR11552">
    <property type="entry name" value="GLUCOSE-METHANOL-CHOLINE GMC OXIDOREDUCTASE"/>
    <property type="match status" value="1"/>
</dbReference>
<dbReference type="SUPFAM" id="SSF54373">
    <property type="entry name" value="FAD-linked reductases, C-terminal domain"/>
    <property type="match status" value="1"/>
</dbReference>
<evidence type="ECO:0000256" key="8">
    <source>
        <dbReference type="ARBA" id="ARBA00022827"/>
    </source>
</evidence>
<dbReference type="Gene3D" id="3.30.560.10">
    <property type="entry name" value="Glucose Oxidase, domain 3"/>
    <property type="match status" value="1"/>
</dbReference>
<sequence length="662" mass="73170">MATSVVPRKTSIIVLLSTFTLSVLKRVQLAESLGTTRTKLTWIAAIAMGLLLRQLLPGTDKRFIKNPSKVARKVDDREEGDFDEYDIIIVGGGTAGCVLAARLSEDPSVRVLLLESGGSGKSLIFTRIPVAYSMLFHGKHVYNLYTEPQNDAHGKVKYWPRGKMLGGCSSINAQMAQYGAPGDFNEWGSIIGDESWSWENFRKYFTKFETYKDDPAYPDVNSSLKGKDGPVRVGYFSTVSEGSKDFIKACTKVGIPFSPDFNTTMGPRGVNRVLTYMDENRIRVSSESAYLTPDVLARKNLTIVLNATVTKIILEKIDEETHATGVEFAQKKNGPKFRVRSRRGVIVSAGAIHSPQILMLSGIGPAEELKKVGIPVIHDLPGVGSHLVDHPVLDMYFKDAHNNSPKHVKPRSLWEVVKVLGSAVEYLFTQKGALATNFGESAAFCRTDDPLVFPPQEFSEKFPDSTSAADSPDMEIFTTPIAYKEHGVYMFPMHTFAIHACLLRPMSNGTLRLKSSDPWEYPALDPKYLSVPADVQKLVRAMRLIMKISKQEPLAARLEHTYKSPILDHETHLKTDKELEEVIRERVETLYHPTSTCRMAPLEKGGVVDSHLRVYGVKGLRVCDASIFPEIVSGHTAGAVLASAEHLADIIKAEMAEVAKSA</sequence>
<comment type="cofactor">
    <cofactor evidence="1 16">
        <name>FAD</name>
        <dbReference type="ChEBI" id="CHEBI:57692"/>
    </cofactor>
</comment>
<dbReference type="GO" id="GO:0033718">
    <property type="term" value="F:pyranose dehydrogenase (acceptor) activity"/>
    <property type="evidence" value="ECO:0007669"/>
    <property type="project" value="UniProtKB-EC"/>
</dbReference>
<gene>
    <name evidence="18" type="ORF">BDQ12DRAFT_691444</name>
</gene>
<evidence type="ECO:0000256" key="12">
    <source>
        <dbReference type="ARBA" id="ARBA00034029"/>
    </source>
</evidence>
<evidence type="ECO:0000256" key="1">
    <source>
        <dbReference type="ARBA" id="ARBA00001974"/>
    </source>
</evidence>
<evidence type="ECO:0000256" key="9">
    <source>
        <dbReference type="ARBA" id="ARBA00024699"/>
    </source>
</evidence>
<dbReference type="InterPro" id="IPR036188">
    <property type="entry name" value="FAD/NAD-bd_sf"/>
</dbReference>
<dbReference type="STRING" id="68775.A0A5C3LMN8"/>
<evidence type="ECO:0000256" key="11">
    <source>
        <dbReference type="ARBA" id="ARBA00034010"/>
    </source>
</evidence>
<dbReference type="Pfam" id="PF05199">
    <property type="entry name" value="GMC_oxred_C"/>
    <property type="match status" value="1"/>
</dbReference>
<accession>A0A5C3LMN8</accession>
<dbReference type="OrthoDB" id="269227at2759"/>
<evidence type="ECO:0000256" key="13">
    <source>
        <dbReference type="ARBA" id="ARBA00034050"/>
    </source>
</evidence>
<evidence type="ECO:0000256" key="2">
    <source>
        <dbReference type="ARBA" id="ARBA00004613"/>
    </source>
</evidence>
<evidence type="ECO:0000256" key="5">
    <source>
        <dbReference type="ARBA" id="ARBA00013177"/>
    </source>
</evidence>
<name>A0A5C3LMN8_9AGAR</name>
<dbReference type="InterPro" id="IPR000172">
    <property type="entry name" value="GMC_OxRdtase_N"/>
</dbReference>
<comment type="subcellular location">
    <subcellularLocation>
        <location evidence="2">Secreted</location>
    </subcellularLocation>
</comment>
<feature type="active site" description="Proton donor" evidence="15">
    <location>
        <position position="592"/>
    </location>
</feature>
<evidence type="ECO:0000256" key="7">
    <source>
        <dbReference type="ARBA" id="ARBA00022630"/>
    </source>
</evidence>
<dbReference type="PROSITE" id="PS00624">
    <property type="entry name" value="GMC_OXRED_2"/>
    <property type="match status" value="1"/>
</dbReference>
<evidence type="ECO:0000256" key="3">
    <source>
        <dbReference type="ARBA" id="ARBA00010790"/>
    </source>
</evidence>
<dbReference type="Pfam" id="PF00732">
    <property type="entry name" value="GMC_oxred_N"/>
    <property type="match status" value="1"/>
</dbReference>
<dbReference type="PIRSF" id="PIRSF000137">
    <property type="entry name" value="Alcohol_oxidase"/>
    <property type="match status" value="1"/>
</dbReference>
<evidence type="ECO:0000256" key="6">
    <source>
        <dbReference type="ARBA" id="ARBA00022525"/>
    </source>
</evidence>
<keyword evidence="19" id="KW-1185">Reference proteome</keyword>
<comment type="similarity">
    <text evidence="3">Belongs to the GMC oxidoreductase family.</text>
</comment>
<comment type="catalytic activity">
    <reaction evidence="11">
        <text>pyranose + acceptor = pyranos-2,3-diulose + reduced acceptor.</text>
        <dbReference type="EC" id="1.1.99.29"/>
    </reaction>
</comment>
<comment type="subunit">
    <text evidence="4">Monomer.</text>
</comment>
<evidence type="ECO:0000256" key="14">
    <source>
        <dbReference type="ARBA" id="ARBA00034059"/>
    </source>
</evidence>
<dbReference type="Proteomes" id="UP000308652">
    <property type="component" value="Unassembled WGS sequence"/>
</dbReference>
<evidence type="ECO:0000256" key="16">
    <source>
        <dbReference type="PIRSR" id="PIRSR000137-2"/>
    </source>
</evidence>
<comment type="catalytic activity">
    <reaction evidence="13">
        <text>a pyranoside + acceptor = a pyranosid-3-ulose + reduced acceptor.</text>
        <dbReference type="EC" id="1.1.99.29"/>
    </reaction>
</comment>
<proteinExistence type="inferred from homology"/>
<dbReference type="GO" id="GO:0005576">
    <property type="term" value="C:extracellular region"/>
    <property type="evidence" value="ECO:0007669"/>
    <property type="project" value="UniProtKB-SubCell"/>
</dbReference>
<dbReference type="EC" id="1.1.99.29" evidence="5"/>
<evidence type="ECO:0000259" key="17">
    <source>
        <dbReference type="PROSITE" id="PS00624"/>
    </source>
</evidence>
<dbReference type="InterPro" id="IPR007867">
    <property type="entry name" value="GMC_OxRtase_C"/>
</dbReference>
<feature type="domain" description="Glucose-methanol-choline oxidoreductase N-terminal" evidence="17">
    <location>
        <begin position="350"/>
        <end position="364"/>
    </location>
</feature>